<evidence type="ECO:0000313" key="10">
    <source>
        <dbReference type="Proteomes" id="UP000685013"/>
    </source>
</evidence>
<dbReference type="GO" id="GO:0048367">
    <property type="term" value="P:shoot system development"/>
    <property type="evidence" value="ECO:0007669"/>
    <property type="project" value="UniProtKB-ARBA"/>
</dbReference>
<feature type="transmembrane region" description="Helical" evidence="8">
    <location>
        <begin position="12"/>
        <end position="29"/>
    </location>
</feature>
<dbReference type="AlphaFoldDB" id="A0AAV6MTM6"/>
<name>A0AAV6MTM6_9ROSI</name>
<proteinExistence type="inferred from homology"/>
<evidence type="ECO:0000256" key="3">
    <source>
        <dbReference type="ARBA" id="ARBA00022475"/>
    </source>
</evidence>
<dbReference type="EMBL" id="JAGKQH010000012">
    <property type="protein sequence ID" value="KAG6586417.1"/>
    <property type="molecule type" value="Genomic_DNA"/>
</dbReference>
<dbReference type="InterPro" id="IPR012552">
    <property type="entry name" value="DVL"/>
</dbReference>
<dbReference type="Pfam" id="PF08137">
    <property type="entry name" value="DVL"/>
    <property type="match status" value="1"/>
</dbReference>
<accession>A0AAV6MTM6</accession>
<dbReference type="Proteomes" id="UP000685013">
    <property type="component" value="Chromosome 12"/>
</dbReference>
<comment type="similarity">
    <text evidence="7">Belongs to the DVL/RTFL small polypeptides family.</text>
</comment>
<dbReference type="PANTHER" id="PTHR33102">
    <property type="entry name" value="DVL19-RELATED-RELATED"/>
    <property type="match status" value="1"/>
</dbReference>
<keyword evidence="4 8" id="KW-0812">Transmembrane</keyword>
<protein>
    <submittedName>
        <fullName evidence="9">Uncharacterized protein</fullName>
    </submittedName>
</protein>
<evidence type="ECO:0000256" key="4">
    <source>
        <dbReference type="ARBA" id="ARBA00022692"/>
    </source>
</evidence>
<evidence type="ECO:0000256" key="6">
    <source>
        <dbReference type="ARBA" id="ARBA00023136"/>
    </source>
</evidence>
<keyword evidence="5 8" id="KW-1133">Transmembrane helix</keyword>
<evidence type="ECO:0000256" key="1">
    <source>
        <dbReference type="ARBA" id="ARBA00004162"/>
    </source>
</evidence>
<keyword evidence="10" id="KW-1185">Reference proteome</keyword>
<dbReference type="GO" id="GO:0005886">
    <property type="term" value="C:plasma membrane"/>
    <property type="evidence" value="ECO:0007669"/>
    <property type="project" value="UniProtKB-SubCell"/>
</dbReference>
<feature type="non-terminal residue" evidence="9">
    <location>
        <position position="1"/>
    </location>
</feature>
<dbReference type="GO" id="GO:0008285">
    <property type="term" value="P:negative regulation of cell population proliferation"/>
    <property type="evidence" value="ECO:0007669"/>
    <property type="project" value="InterPro"/>
</dbReference>
<keyword evidence="6 8" id="KW-0472">Membrane</keyword>
<evidence type="ECO:0000256" key="8">
    <source>
        <dbReference type="SAM" id="Phobius"/>
    </source>
</evidence>
<keyword evidence="3" id="KW-1003">Cell membrane</keyword>
<evidence type="ECO:0000313" key="9">
    <source>
        <dbReference type="EMBL" id="KAG6586417.1"/>
    </source>
</evidence>
<comment type="subcellular location">
    <subcellularLocation>
        <location evidence="1">Cell membrane</location>
        <topology evidence="1">Single-pass membrane protein</topology>
    </subcellularLocation>
</comment>
<dbReference type="InterPro" id="IPR051525">
    <property type="entry name" value="DVL_RTFL_regulatory"/>
</dbReference>
<sequence length="93" mass="11143">MSSINTRHFLDLHPPIPSFFTILLLLFFLRQPVFPLMSTALSSQSAQLRLRTCRKISFRKRCLRMIKQQKTRFYILGRCISMLLCWQDRDIHD</sequence>
<evidence type="ECO:0000256" key="7">
    <source>
        <dbReference type="ARBA" id="ARBA00024340"/>
    </source>
</evidence>
<organism evidence="9 10">
    <name type="scientific">Cucurbita argyrosperma subsp. sororia</name>
    <dbReference type="NCBI Taxonomy" id="37648"/>
    <lineage>
        <taxon>Eukaryota</taxon>
        <taxon>Viridiplantae</taxon>
        <taxon>Streptophyta</taxon>
        <taxon>Embryophyta</taxon>
        <taxon>Tracheophyta</taxon>
        <taxon>Spermatophyta</taxon>
        <taxon>Magnoliopsida</taxon>
        <taxon>eudicotyledons</taxon>
        <taxon>Gunneridae</taxon>
        <taxon>Pentapetalae</taxon>
        <taxon>rosids</taxon>
        <taxon>fabids</taxon>
        <taxon>Cucurbitales</taxon>
        <taxon>Cucurbitaceae</taxon>
        <taxon>Cucurbiteae</taxon>
        <taxon>Cucurbita</taxon>
    </lineage>
</organism>
<gene>
    <name evidence="9" type="ORF">SDJN03_19150</name>
</gene>
<evidence type="ECO:0000256" key="5">
    <source>
        <dbReference type="ARBA" id="ARBA00022989"/>
    </source>
</evidence>
<comment type="caution">
    <text evidence="9">The sequence shown here is derived from an EMBL/GenBank/DDBJ whole genome shotgun (WGS) entry which is preliminary data.</text>
</comment>
<reference evidence="9 10" key="1">
    <citation type="journal article" date="2021" name="Hortic Res">
        <title>The domestication of Cucurbita argyrosperma as revealed by the genome of its wild relative.</title>
        <authorList>
            <person name="Barrera-Redondo J."/>
            <person name="Sanchez-de la Vega G."/>
            <person name="Aguirre-Liguori J.A."/>
            <person name="Castellanos-Morales G."/>
            <person name="Gutierrez-Guerrero Y.T."/>
            <person name="Aguirre-Dugua X."/>
            <person name="Aguirre-Planter E."/>
            <person name="Tenaillon M.I."/>
            <person name="Lira-Saade R."/>
            <person name="Eguiarte L.E."/>
        </authorList>
    </citation>
    <scope>NUCLEOTIDE SEQUENCE [LARGE SCALE GENOMIC DNA]</scope>
    <source>
        <strain evidence="9">JBR-2021</strain>
    </source>
</reference>
<evidence type="ECO:0000256" key="2">
    <source>
        <dbReference type="ARBA" id="ARBA00022473"/>
    </source>
</evidence>
<keyword evidence="2" id="KW-0217">Developmental protein</keyword>